<dbReference type="AlphaFoldDB" id="A0AB74UX71"/>
<feature type="domain" description="Transposase IS200-like" evidence="2">
    <location>
        <begin position="9"/>
        <end position="124"/>
    </location>
</feature>
<dbReference type="EMBL" id="CP170721">
    <property type="protein sequence ID" value="XIA19302.1"/>
    <property type="molecule type" value="Genomic_DNA"/>
</dbReference>
<evidence type="ECO:0000256" key="1">
    <source>
        <dbReference type="SAM" id="MobiDB-lite"/>
    </source>
</evidence>
<organism evidence="3">
    <name type="scientific">Rhodanobacter sp. FW102-FHT14D07</name>
    <dbReference type="NCBI Taxonomy" id="3351462"/>
    <lineage>
        <taxon>Bacteria</taxon>
        <taxon>Pseudomonadati</taxon>
        <taxon>Pseudomonadota</taxon>
        <taxon>Gammaproteobacteria</taxon>
        <taxon>Lysobacterales</taxon>
        <taxon>Rhodanobacteraceae</taxon>
        <taxon>Rhodanobacter</taxon>
    </lineage>
</organism>
<dbReference type="Pfam" id="PF01797">
    <property type="entry name" value="Y1_Tnp"/>
    <property type="match status" value="1"/>
</dbReference>
<dbReference type="GO" id="GO:0004803">
    <property type="term" value="F:transposase activity"/>
    <property type="evidence" value="ECO:0007669"/>
    <property type="project" value="InterPro"/>
</dbReference>
<dbReference type="GO" id="GO:0003677">
    <property type="term" value="F:DNA binding"/>
    <property type="evidence" value="ECO:0007669"/>
    <property type="project" value="InterPro"/>
</dbReference>
<evidence type="ECO:0000313" key="3">
    <source>
        <dbReference type="EMBL" id="XIA19302.1"/>
    </source>
</evidence>
<dbReference type="InterPro" id="IPR002686">
    <property type="entry name" value="Transposase_17"/>
</dbReference>
<dbReference type="RefSeq" id="WP_395119513.1">
    <property type="nucleotide sequence ID" value="NZ_CP170721.1"/>
</dbReference>
<gene>
    <name evidence="3" type="ORF">ACFYG5_03930</name>
</gene>
<feature type="region of interest" description="Disordered" evidence="1">
    <location>
        <begin position="214"/>
        <end position="235"/>
    </location>
</feature>
<accession>A0AB74UX71</accession>
<name>A0AB74UX71_9GAMM</name>
<dbReference type="SMART" id="SM01321">
    <property type="entry name" value="Y1_Tnp"/>
    <property type="match status" value="1"/>
</dbReference>
<dbReference type="GO" id="GO:0006313">
    <property type="term" value="P:DNA transposition"/>
    <property type="evidence" value="ECO:0007669"/>
    <property type="project" value="InterPro"/>
</dbReference>
<dbReference type="SUPFAM" id="SSF143422">
    <property type="entry name" value="Transposase IS200-like"/>
    <property type="match status" value="1"/>
</dbReference>
<sequence>MPRQARLEIPGVPLHITQRGVNRCAIFLDDDDRRHYLCLLGESAAKHGLEIHAYVLMGNHVHLLVSSGESSQVSLAMRQLGQAYVTAFNRRHRRTGTLWEGRFKSCLVDSDRYLLTAYRYIELNPVRAAMVEKPEHHHWSSVHANLARCEDSLVTPHPCFVAMGSTPLERADAYGAWLKQGISDDELIAIRQHLQQERAFGSKRFQAMAEKTLGRPVSLRRPGRPRRPDVGLEGI</sequence>
<protein>
    <submittedName>
        <fullName evidence="3">Transposase</fullName>
    </submittedName>
</protein>
<dbReference type="InterPro" id="IPR036515">
    <property type="entry name" value="Transposase_17_sf"/>
</dbReference>
<dbReference type="Gene3D" id="3.30.70.1290">
    <property type="entry name" value="Transposase IS200-like"/>
    <property type="match status" value="1"/>
</dbReference>
<evidence type="ECO:0000259" key="2">
    <source>
        <dbReference type="SMART" id="SM01321"/>
    </source>
</evidence>
<feature type="compositionally biased region" description="Basic and acidic residues" evidence="1">
    <location>
        <begin position="226"/>
        <end position="235"/>
    </location>
</feature>
<dbReference type="PANTHER" id="PTHR34322">
    <property type="entry name" value="TRANSPOSASE, Y1_TNP DOMAIN-CONTAINING"/>
    <property type="match status" value="1"/>
</dbReference>
<proteinExistence type="predicted"/>
<dbReference type="PANTHER" id="PTHR34322:SF2">
    <property type="entry name" value="TRANSPOSASE IS200-LIKE DOMAIN-CONTAINING PROTEIN"/>
    <property type="match status" value="1"/>
</dbReference>
<reference evidence="3" key="1">
    <citation type="submission" date="2024-10" db="EMBL/GenBank/DDBJ databases">
        <authorList>
            <person name="Lesea H.P."/>
            <person name="Kuehl J.V."/>
            <person name="Chandonia J.-M."/>
        </authorList>
    </citation>
    <scope>NUCLEOTIDE SEQUENCE</scope>
    <source>
        <strain evidence="3">FW102-FHT14D07</strain>
    </source>
</reference>